<dbReference type="GO" id="GO:0003677">
    <property type="term" value="F:DNA binding"/>
    <property type="evidence" value="ECO:0007669"/>
    <property type="project" value="InterPro"/>
</dbReference>
<dbReference type="SMART" id="SM00850">
    <property type="entry name" value="LytTR"/>
    <property type="match status" value="1"/>
</dbReference>
<evidence type="ECO:0000313" key="2">
    <source>
        <dbReference type="EMBL" id="KMY31811.1"/>
    </source>
</evidence>
<dbReference type="Proteomes" id="UP000037326">
    <property type="component" value="Unassembled WGS sequence"/>
</dbReference>
<comment type="caution">
    <text evidence="2">The sequence shown here is derived from an EMBL/GenBank/DDBJ whole genome shotgun (WGS) entry which is preliminary data.</text>
</comment>
<evidence type="ECO:0000259" key="1">
    <source>
        <dbReference type="PROSITE" id="PS50930"/>
    </source>
</evidence>
<organism evidence="2 3">
    <name type="scientific">Lysinibacillus xylanilyticus</name>
    <dbReference type="NCBI Taxonomy" id="582475"/>
    <lineage>
        <taxon>Bacteria</taxon>
        <taxon>Bacillati</taxon>
        <taxon>Bacillota</taxon>
        <taxon>Bacilli</taxon>
        <taxon>Bacillales</taxon>
        <taxon>Bacillaceae</taxon>
        <taxon>Lysinibacillus</taxon>
    </lineage>
</organism>
<keyword evidence="2" id="KW-0808">Transferase</keyword>
<dbReference type="PANTHER" id="PTHR37299">
    <property type="entry name" value="TRANSCRIPTIONAL REGULATOR-RELATED"/>
    <property type="match status" value="1"/>
</dbReference>
<name>A0A0K9FCG6_9BACI</name>
<dbReference type="PANTHER" id="PTHR37299:SF4">
    <property type="entry name" value="TRANSCRIPTIONAL REGULATOR"/>
    <property type="match status" value="1"/>
</dbReference>
<dbReference type="PROSITE" id="PS50930">
    <property type="entry name" value="HTH_LYTTR"/>
    <property type="match status" value="1"/>
</dbReference>
<dbReference type="OrthoDB" id="9808614at2"/>
<dbReference type="Gene3D" id="2.40.50.1020">
    <property type="entry name" value="LytTr DNA-binding domain"/>
    <property type="match status" value="1"/>
</dbReference>
<keyword evidence="2" id="KW-0418">Kinase</keyword>
<dbReference type="RefSeq" id="WP_049664587.1">
    <property type="nucleotide sequence ID" value="NZ_LFXJ01000005.1"/>
</dbReference>
<dbReference type="GeneID" id="96597905"/>
<feature type="domain" description="HTH LytTR-type" evidence="1">
    <location>
        <begin position="44"/>
        <end position="147"/>
    </location>
</feature>
<gene>
    <name evidence="2" type="ORF">ACZ11_06370</name>
</gene>
<dbReference type="GO" id="GO:0000156">
    <property type="term" value="F:phosphorelay response regulator activity"/>
    <property type="evidence" value="ECO:0007669"/>
    <property type="project" value="InterPro"/>
</dbReference>
<dbReference type="PATRIC" id="fig|582475.4.peg.738"/>
<dbReference type="AlphaFoldDB" id="A0A0K9FCG6"/>
<dbReference type="GO" id="GO:0016301">
    <property type="term" value="F:kinase activity"/>
    <property type="evidence" value="ECO:0007669"/>
    <property type="project" value="UniProtKB-KW"/>
</dbReference>
<sequence length="155" mass="18104">MKVNIKIIEKLKEESCTFNIHKVTSFIQDIVSTLEKSTDNYLIANSTSKNEQEKIPYSNIIYLEYLERKIFIYTNESIFEIKSPLYKLEHDLPNNFIRISKTVIINIHFINKFSVKPNGNLEAILSNEEKVIVSRKYVTSLKKTLTGYSKSPLMY</sequence>
<dbReference type="EMBL" id="LFXJ01000005">
    <property type="protein sequence ID" value="KMY31811.1"/>
    <property type="molecule type" value="Genomic_DNA"/>
</dbReference>
<dbReference type="Pfam" id="PF04397">
    <property type="entry name" value="LytTR"/>
    <property type="match status" value="1"/>
</dbReference>
<evidence type="ECO:0000313" key="3">
    <source>
        <dbReference type="Proteomes" id="UP000037326"/>
    </source>
</evidence>
<proteinExistence type="predicted"/>
<protein>
    <submittedName>
        <fullName evidence="2">Histidine kinase</fullName>
    </submittedName>
</protein>
<dbReference type="InterPro" id="IPR007492">
    <property type="entry name" value="LytTR_DNA-bd_dom"/>
</dbReference>
<accession>A0A0K9FCG6</accession>
<reference evidence="3" key="1">
    <citation type="submission" date="2015-07" db="EMBL/GenBank/DDBJ databases">
        <authorList>
            <consortium name="Consortium for Microbial Forensics and Genomics (microFORGE)"/>
            <person name="Knight B.M."/>
            <person name="Roberts D.P."/>
            <person name="Lin D."/>
            <person name="Hari K."/>
            <person name="Fletcher J."/>
            <person name="Melcher U."/>
            <person name="Blagden T."/>
            <person name="Winegar R.A."/>
        </authorList>
    </citation>
    <scope>NUCLEOTIDE SEQUENCE [LARGE SCALE GENOMIC DNA]</scope>
    <source>
        <strain evidence="3">DSM 23493</strain>
    </source>
</reference>
<dbReference type="InterPro" id="IPR046947">
    <property type="entry name" value="LytR-like"/>
</dbReference>